<evidence type="ECO:0000256" key="6">
    <source>
        <dbReference type="ARBA" id="ARBA00023180"/>
    </source>
</evidence>
<name>A0AAV7JDQ2_9METZ</name>
<dbReference type="GO" id="GO:0098599">
    <property type="term" value="F:palmitoyl hydrolase activity"/>
    <property type="evidence" value="ECO:0007669"/>
    <property type="project" value="InterPro"/>
</dbReference>
<dbReference type="EC" id="3.1.2.2" evidence="8"/>
<dbReference type="Proteomes" id="UP001165289">
    <property type="component" value="Unassembled WGS sequence"/>
</dbReference>
<keyword evidence="5" id="KW-1015">Disulfide bond</keyword>
<keyword evidence="13" id="KW-1185">Reference proteome</keyword>
<evidence type="ECO:0000256" key="3">
    <source>
        <dbReference type="ARBA" id="ARBA00022729"/>
    </source>
</evidence>
<dbReference type="PRINTS" id="PR00414">
    <property type="entry name" value="PPTHIESTRASE"/>
</dbReference>
<evidence type="ECO:0000256" key="4">
    <source>
        <dbReference type="ARBA" id="ARBA00022801"/>
    </source>
</evidence>
<evidence type="ECO:0000256" key="11">
    <source>
        <dbReference type="SAM" id="SignalP"/>
    </source>
</evidence>
<dbReference type="InterPro" id="IPR029058">
    <property type="entry name" value="AB_hydrolase_fold"/>
</dbReference>
<keyword evidence="3 11" id="KW-0732">Signal</keyword>
<comment type="function">
    <text evidence="10">Catalyzes the cleavage of thioester bonds from S-palmitoyl-CoA or S-palmitoyl-N-acetylcysteamine (unbranched structures) but does not have activity against palmitoylcysteine or palmitoylated proteins, branched structures or bulky head groups. Conversely, hydrolyzes both long and short chain fatty acyl-CoA substrate.</text>
</comment>
<dbReference type="Pfam" id="PF02089">
    <property type="entry name" value="Palm_thioest"/>
    <property type="match status" value="1"/>
</dbReference>
<organism evidence="12 13">
    <name type="scientific">Oopsacas minuta</name>
    <dbReference type="NCBI Taxonomy" id="111878"/>
    <lineage>
        <taxon>Eukaryota</taxon>
        <taxon>Metazoa</taxon>
        <taxon>Porifera</taxon>
        <taxon>Hexactinellida</taxon>
        <taxon>Hexasterophora</taxon>
        <taxon>Lyssacinosida</taxon>
        <taxon>Leucopsacidae</taxon>
        <taxon>Oopsacas</taxon>
    </lineage>
</organism>
<evidence type="ECO:0000256" key="9">
    <source>
        <dbReference type="ARBA" id="ARBA00093223"/>
    </source>
</evidence>
<comment type="similarity">
    <text evidence="2">Belongs to the palmitoyl-protein thioesterase family.</text>
</comment>
<evidence type="ECO:0000313" key="12">
    <source>
        <dbReference type="EMBL" id="KAI6646892.1"/>
    </source>
</evidence>
<keyword evidence="7" id="KW-0458">Lysosome</keyword>
<gene>
    <name evidence="12" type="ORF">LOD99_9084</name>
</gene>
<dbReference type="GO" id="GO:0005764">
    <property type="term" value="C:lysosome"/>
    <property type="evidence" value="ECO:0007669"/>
    <property type="project" value="UniProtKB-SubCell"/>
</dbReference>
<comment type="caution">
    <text evidence="12">The sequence shown here is derived from an EMBL/GenBank/DDBJ whole genome shotgun (WGS) entry which is preliminary data.</text>
</comment>
<dbReference type="GO" id="GO:0016790">
    <property type="term" value="F:thiolester hydrolase activity"/>
    <property type="evidence" value="ECO:0007669"/>
    <property type="project" value="TreeGrafter"/>
</dbReference>
<evidence type="ECO:0000256" key="5">
    <source>
        <dbReference type="ARBA" id="ARBA00023157"/>
    </source>
</evidence>
<keyword evidence="6" id="KW-0325">Glycoprotein</keyword>
<sequence length="283" mass="33136">MKRGPIHICIIYLLLCLRTHCYSPVVLMHGIFDGPDTMNTLETMIKDAHPGTEVYKVDMFNNDVSLFKMWDQVYWIRKHLKEIMSSSNSTNFIGFSQGGMIGRALIQTTNNHNIDTFISLSAPLNGEFGFPIIYQKYWPNATLEWLTDLFYSRAGQDISVGGYWHDPIKEDRYREKCNFLAPLTYPTNPDWKNNFLKLKKLVMIGGPNDEVIKPWQSSQFGFFNNKEKVLPMEQMDFYKNDTFGLRTLFEQNKTVNVTVPNIFHTYWHEDVDVIRKYIIPYLN</sequence>
<dbReference type="PANTHER" id="PTHR11247">
    <property type="entry name" value="PALMITOYL-PROTEIN THIOESTERASE/DOLICHYLDIPHOSPHATASE 1"/>
    <property type="match status" value="1"/>
</dbReference>
<dbReference type="Gene3D" id="3.40.50.1820">
    <property type="entry name" value="alpha/beta hydrolase"/>
    <property type="match status" value="1"/>
</dbReference>
<feature type="signal peptide" evidence="11">
    <location>
        <begin position="1"/>
        <end position="21"/>
    </location>
</feature>
<dbReference type="SUPFAM" id="SSF53474">
    <property type="entry name" value="alpha/beta-Hydrolases"/>
    <property type="match status" value="1"/>
</dbReference>
<feature type="chain" id="PRO_5043843466" description="palmitoyl-CoA hydrolase" evidence="11">
    <location>
        <begin position="22"/>
        <end position="283"/>
    </location>
</feature>
<evidence type="ECO:0000256" key="10">
    <source>
        <dbReference type="ARBA" id="ARBA00093353"/>
    </source>
</evidence>
<evidence type="ECO:0000256" key="2">
    <source>
        <dbReference type="ARBA" id="ARBA00010758"/>
    </source>
</evidence>
<dbReference type="AlphaFoldDB" id="A0AAV7JDQ2"/>
<evidence type="ECO:0000256" key="8">
    <source>
        <dbReference type="ARBA" id="ARBA00038848"/>
    </source>
</evidence>
<dbReference type="EMBL" id="JAKMXF010000350">
    <property type="protein sequence ID" value="KAI6646892.1"/>
    <property type="molecule type" value="Genomic_DNA"/>
</dbReference>
<accession>A0AAV7JDQ2</accession>
<reference evidence="12 13" key="1">
    <citation type="journal article" date="2023" name="BMC Biol.">
        <title>The compact genome of the sponge Oopsacas minuta (Hexactinellida) is lacking key metazoan core genes.</title>
        <authorList>
            <person name="Santini S."/>
            <person name="Schenkelaars Q."/>
            <person name="Jourda C."/>
            <person name="Duchesne M."/>
            <person name="Belahbib H."/>
            <person name="Rocher C."/>
            <person name="Selva M."/>
            <person name="Riesgo A."/>
            <person name="Vervoort M."/>
            <person name="Leys S.P."/>
            <person name="Kodjabachian L."/>
            <person name="Le Bivic A."/>
            <person name="Borchiellini C."/>
            <person name="Claverie J.M."/>
            <person name="Renard E."/>
        </authorList>
    </citation>
    <scope>NUCLEOTIDE SEQUENCE [LARGE SCALE GENOMIC DNA]</scope>
    <source>
        <strain evidence="12">SPO-2</strain>
    </source>
</reference>
<evidence type="ECO:0000256" key="1">
    <source>
        <dbReference type="ARBA" id="ARBA00004371"/>
    </source>
</evidence>
<comment type="catalytic activity">
    <reaction evidence="9">
        <text>S-hexadecanoyl-N-acetylcysteamine + H2O = N-acetylcysteamine + hexadecanoate + H(+)</text>
        <dbReference type="Rhea" id="RHEA:84099"/>
        <dbReference type="ChEBI" id="CHEBI:7896"/>
        <dbReference type="ChEBI" id="CHEBI:15377"/>
        <dbReference type="ChEBI" id="CHEBI:15378"/>
        <dbReference type="ChEBI" id="CHEBI:74410"/>
        <dbReference type="ChEBI" id="CHEBI:233601"/>
    </reaction>
</comment>
<evidence type="ECO:0000313" key="13">
    <source>
        <dbReference type="Proteomes" id="UP001165289"/>
    </source>
</evidence>
<proteinExistence type="inferred from homology"/>
<dbReference type="PANTHER" id="PTHR11247:SF27">
    <property type="entry name" value="LYSOSOMAL THIOESTERASE PPT2"/>
    <property type="match status" value="1"/>
</dbReference>
<protein>
    <recommendedName>
        <fullName evidence="8">palmitoyl-CoA hydrolase</fullName>
        <ecNumber evidence="8">3.1.2.2</ecNumber>
    </recommendedName>
</protein>
<keyword evidence="4" id="KW-0378">Hydrolase</keyword>
<dbReference type="InterPro" id="IPR002472">
    <property type="entry name" value="Palm_thioest"/>
</dbReference>
<evidence type="ECO:0000256" key="7">
    <source>
        <dbReference type="ARBA" id="ARBA00023228"/>
    </source>
</evidence>
<comment type="subcellular location">
    <subcellularLocation>
        <location evidence="1">Lysosome</location>
    </subcellularLocation>
</comment>